<evidence type="ECO:0000256" key="1">
    <source>
        <dbReference type="SAM" id="MobiDB-lite"/>
    </source>
</evidence>
<sequence length="1130" mass="120029">MNPPEALPVQADRDGSPDGDGARGPEDEPLDVRLLRTADLVDLRLEARDCTLEPTGDGGSELVAGADAILVLHLPPQHLGEHAWQEQPPETPGFTAHRAAGPSRLAFAVPQDTRIAFTLAGVLDAVQTLALRVSPNATPGPYRDEVPAATGMGPEPPRDDETAIEAPYRLVVSPSERGRWRHASEPIGPTGPDGTGRVELWRTWLDVRPADRLDDGDATEVAAEEDAQRIVRAIWTRDFEHGSVLDPEPLNPMSLKPFDRRALVEQTYGGQDASTLTPLRVRHLALSSLGAFFDWGAAWEDPTLAIVDYRHIAVMGRDSYVRVAYPGVLYPFGHRCVLVTLTERKISDRNNPVAYLWQRYFIIVRQPVRTYDDRDNPFTEVRVSPIVTPDLDPPPLPGSPFVPRRDGRPFEFTLTALDRSGKTTVYPAALVFVSASKDGDQVFFNDAPGAANLYRTTNSPTGPINQVQGRGQPLAMATPVDEGDTSVEVTHLVFEGTFDAGAVTTWPHLQRARAVVPSMRHLSPQAPAVDLTYAVPFITSGLAPRVPGQPPGGGPNPAELVMALASTAPQIDFSKGSDRSGGFLSPNMAVRGLSRALGAVGEDGSGAGGLTDGKFDPASFLAGALPKLFGLFSLLELLEEAGLGEVPAFVSDALSAVDKVADEVRRMKSALDAAQARLGTDLANAPHDGARALVQAAKDEIDARIGPLQIALDDVASAVVALAGAPDAAHVGALRDALVASAGQLQPLTDALGLPGFPASVRAALERPASALQALVEVANTVEQLLSSGTVTARMEWAPVIKPWPPTGTVRNIFKPINPARSLRLAVEVRASATAPPAVDVLAEIVDFELNLIGDGDAGLMKLSFQRIGFRAGSSGKPEVDVVFGGMSFLGPLSFVDTLRKMIPFDGFSDPPFVDISPEGATAGFDLTLPNVGVGVFSLENISLGADARIPFLGDALTVGFHFCRKDSPFRLTVLCVGGGGWVELRVSPKGMVVLEVGLEACASLSIDLGVASGSVSIAVGLYIRLEADKGLLTAYFRIRGEVDVLGLISASITLELSLTYHFDSGKLIGRASLVVEVEVLFFSASVEIVVERRLAGSKGDPTMRDIMPPDDGGLDDWAEYCAAFAPLPA</sequence>
<organism evidence="2 3">
    <name type="scientific">Terrabacter aeriphilus</name>
    <dbReference type="NCBI Taxonomy" id="515662"/>
    <lineage>
        <taxon>Bacteria</taxon>
        <taxon>Bacillati</taxon>
        <taxon>Actinomycetota</taxon>
        <taxon>Actinomycetes</taxon>
        <taxon>Micrococcales</taxon>
        <taxon>Intrasporangiaceae</taxon>
        <taxon>Terrabacter</taxon>
    </lineage>
</organism>
<accession>A0ABP9J251</accession>
<dbReference type="RefSeq" id="WP_345505559.1">
    <property type="nucleotide sequence ID" value="NZ_BAABIW010000001.1"/>
</dbReference>
<gene>
    <name evidence="2" type="ORF">GCM10023258_02140</name>
</gene>
<feature type="region of interest" description="Disordered" evidence="1">
    <location>
        <begin position="140"/>
        <end position="161"/>
    </location>
</feature>
<dbReference type="EMBL" id="BAABIW010000001">
    <property type="protein sequence ID" value="GAA5016516.1"/>
    <property type="molecule type" value="Genomic_DNA"/>
</dbReference>
<reference evidence="3" key="1">
    <citation type="journal article" date="2019" name="Int. J. Syst. Evol. Microbiol.">
        <title>The Global Catalogue of Microorganisms (GCM) 10K type strain sequencing project: providing services to taxonomists for standard genome sequencing and annotation.</title>
        <authorList>
            <consortium name="The Broad Institute Genomics Platform"/>
            <consortium name="The Broad Institute Genome Sequencing Center for Infectious Disease"/>
            <person name="Wu L."/>
            <person name="Ma J."/>
        </authorList>
    </citation>
    <scope>NUCLEOTIDE SEQUENCE [LARGE SCALE GENOMIC DNA]</scope>
    <source>
        <strain evidence="3">JCM 17687</strain>
    </source>
</reference>
<feature type="compositionally biased region" description="Basic and acidic residues" evidence="1">
    <location>
        <begin position="11"/>
        <end position="31"/>
    </location>
</feature>
<proteinExistence type="predicted"/>
<feature type="region of interest" description="Disordered" evidence="1">
    <location>
        <begin position="1"/>
        <end position="31"/>
    </location>
</feature>
<name>A0ABP9J251_9MICO</name>
<evidence type="ECO:0000313" key="2">
    <source>
        <dbReference type="EMBL" id="GAA5016516.1"/>
    </source>
</evidence>
<evidence type="ECO:0000313" key="3">
    <source>
        <dbReference type="Proteomes" id="UP001500427"/>
    </source>
</evidence>
<comment type="caution">
    <text evidence="2">The sequence shown here is derived from an EMBL/GenBank/DDBJ whole genome shotgun (WGS) entry which is preliminary data.</text>
</comment>
<protein>
    <submittedName>
        <fullName evidence="2">Uncharacterized protein</fullName>
    </submittedName>
</protein>
<keyword evidence="3" id="KW-1185">Reference proteome</keyword>
<dbReference type="Proteomes" id="UP001500427">
    <property type="component" value="Unassembled WGS sequence"/>
</dbReference>